<gene>
    <name evidence="7" type="ORF">GCM10009855_00340</name>
</gene>
<evidence type="ECO:0000256" key="3">
    <source>
        <dbReference type="ARBA" id="ARBA00022989"/>
    </source>
</evidence>
<dbReference type="InterPro" id="IPR013525">
    <property type="entry name" value="ABC2_TM"/>
</dbReference>
<dbReference type="Proteomes" id="UP001501170">
    <property type="component" value="Unassembled WGS sequence"/>
</dbReference>
<accession>A0ABN3GZ74</accession>
<feature type="region of interest" description="Disordered" evidence="5">
    <location>
        <begin position="103"/>
        <end position="136"/>
    </location>
</feature>
<dbReference type="EMBL" id="BAAARB010000001">
    <property type="protein sequence ID" value="GAA2365058.1"/>
    <property type="molecule type" value="Genomic_DNA"/>
</dbReference>
<reference evidence="7 8" key="1">
    <citation type="journal article" date="2019" name="Int. J. Syst. Evol. Microbiol.">
        <title>The Global Catalogue of Microorganisms (GCM) 10K type strain sequencing project: providing services to taxonomists for standard genome sequencing and annotation.</title>
        <authorList>
            <consortium name="The Broad Institute Genomics Platform"/>
            <consortium name="The Broad Institute Genome Sequencing Center for Infectious Disease"/>
            <person name="Wu L."/>
            <person name="Ma J."/>
        </authorList>
    </citation>
    <scope>NUCLEOTIDE SEQUENCE [LARGE SCALE GENOMIC DNA]</scope>
    <source>
        <strain evidence="7 8">JCM 16227</strain>
    </source>
</reference>
<keyword evidence="8" id="KW-1185">Reference proteome</keyword>
<keyword evidence="3" id="KW-1133">Transmembrane helix</keyword>
<evidence type="ECO:0000313" key="7">
    <source>
        <dbReference type="EMBL" id="GAA2365058.1"/>
    </source>
</evidence>
<comment type="subcellular location">
    <subcellularLocation>
        <location evidence="1">Membrane</location>
        <topology evidence="1">Multi-pass membrane protein</topology>
    </subcellularLocation>
</comment>
<evidence type="ECO:0000256" key="1">
    <source>
        <dbReference type="ARBA" id="ARBA00004141"/>
    </source>
</evidence>
<evidence type="ECO:0000256" key="2">
    <source>
        <dbReference type="ARBA" id="ARBA00022692"/>
    </source>
</evidence>
<proteinExistence type="predicted"/>
<comment type="caution">
    <text evidence="7">The sequence shown here is derived from an EMBL/GenBank/DDBJ whole genome shotgun (WGS) entry which is preliminary data.</text>
</comment>
<dbReference type="Pfam" id="PF12698">
    <property type="entry name" value="ABC2_membrane_3"/>
    <property type="match status" value="1"/>
</dbReference>
<evidence type="ECO:0000259" key="6">
    <source>
        <dbReference type="Pfam" id="PF12698"/>
    </source>
</evidence>
<sequence>MRAMILKEFRELRRDPRTMAMLIVLPLLLLVIFGYAANFYVSSVKTAVVGPTATQVAQSLPGYFDVTDTYPDRTAADAKDLLRENEVDVAVVAPAGPGEQATAFVDGRTCSPPSRASGCSTSSATGSTSRSSSTRI</sequence>
<evidence type="ECO:0000256" key="5">
    <source>
        <dbReference type="SAM" id="MobiDB-lite"/>
    </source>
</evidence>
<keyword evidence="4" id="KW-0472">Membrane</keyword>
<evidence type="ECO:0000313" key="8">
    <source>
        <dbReference type="Proteomes" id="UP001501170"/>
    </source>
</evidence>
<evidence type="ECO:0000256" key="4">
    <source>
        <dbReference type="ARBA" id="ARBA00023136"/>
    </source>
</evidence>
<organism evidence="7 8">
    <name type="scientific">Gordonia cholesterolivorans</name>
    <dbReference type="NCBI Taxonomy" id="559625"/>
    <lineage>
        <taxon>Bacteria</taxon>
        <taxon>Bacillati</taxon>
        <taxon>Actinomycetota</taxon>
        <taxon>Actinomycetes</taxon>
        <taxon>Mycobacteriales</taxon>
        <taxon>Gordoniaceae</taxon>
        <taxon>Gordonia</taxon>
    </lineage>
</organism>
<keyword evidence="2" id="KW-0812">Transmembrane</keyword>
<protein>
    <recommendedName>
        <fullName evidence="6">ABC-2 type transporter transmembrane domain-containing protein</fullName>
    </recommendedName>
</protein>
<feature type="domain" description="ABC-2 type transporter transmembrane" evidence="6">
    <location>
        <begin position="18"/>
        <end position="102"/>
    </location>
</feature>
<feature type="compositionally biased region" description="Low complexity" evidence="5">
    <location>
        <begin position="111"/>
        <end position="136"/>
    </location>
</feature>
<name>A0ABN3GZ74_9ACTN</name>